<dbReference type="Gene3D" id="3.30.565.10">
    <property type="entry name" value="Histidine kinase-like ATPase, C-terminal domain"/>
    <property type="match status" value="1"/>
</dbReference>
<dbReference type="Pfam" id="PF13581">
    <property type="entry name" value="HATPase_c_2"/>
    <property type="match status" value="1"/>
</dbReference>
<evidence type="ECO:0000256" key="1">
    <source>
        <dbReference type="ARBA" id="ARBA00022527"/>
    </source>
</evidence>
<protein>
    <submittedName>
        <fullName evidence="3">ATP-binding protein</fullName>
    </submittedName>
</protein>
<dbReference type="RefSeq" id="WP_242381560.1">
    <property type="nucleotide sequence ID" value="NZ_JAKRKC020000002.1"/>
</dbReference>
<dbReference type="InterPro" id="IPR050267">
    <property type="entry name" value="Anti-sigma-factor_SerPK"/>
</dbReference>
<proteinExistence type="predicted"/>
<evidence type="ECO:0000259" key="2">
    <source>
        <dbReference type="Pfam" id="PF13581"/>
    </source>
</evidence>
<dbReference type="PANTHER" id="PTHR35526">
    <property type="entry name" value="ANTI-SIGMA-F FACTOR RSBW-RELATED"/>
    <property type="match status" value="1"/>
</dbReference>
<dbReference type="PANTHER" id="PTHR35526:SF6">
    <property type="entry name" value="SLR1861 PROTEIN"/>
    <property type="match status" value="1"/>
</dbReference>
<keyword evidence="3" id="KW-0067">ATP-binding</keyword>
<sequence>MMLACRLKIDVPHPSLPGVVADFVEALAEEAGLSPRRAYWLRLATDEITTNIVQHGYRGRPGVVELAGEIEHDRLRVSVEDDAPPFDPACYDPAPRLAPPPGQREEGGYGLLLAMGKVDEFRYEYAGGRNRNILIMHVLGGKHADGPGGRRTG</sequence>
<gene>
    <name evidence="3" type="ORF">MF672_043680</name>
</gene>
<name>A0ABT0G7T5_9ACTN</name>
<keyword evidence="1" id="KW-0418">Kinase</keyword>
<dbReference type="InterPro" id="IPR003594">
    <property type="entry name" value="HATPase_dom"/>
</dbReference>
<reference evidence="3 4" key="1">
    <citation type="submission" date="2022-04" db="EMBL/GenBank/DDBJ databases">
        <title>Genome draft of Actinomadura sp. ATCC 31491.</title>
        <authorList>
            <person name="Shi X."/>
            <person name="Du Y."/>
        </authorList>
    </citation>
    <scope>NUCLEOTIDE SEQUENCE [LARGE SCALE GENOMIC DNA]</scope>
    <source>
        <strain evidence="3 4">ATCC 31491</strain>
    </source>
</reference>
<accession>A0ABT0G7T5</accession>
<feature type="domain" description="Histidine kinase/HSP90-like ATPase" evidence="2">
    <location>
        <begin position="20"/>
        <end position="136"/>
    </location>
</feature>
<keyword evidence="1" id="KW-0808">Transferase</keyword>
<organism evidence="3 4">
    <name type="scientific">Actinomadura luzonensis</name>
    <dbReference type="NCBI Taxonomy" id="2805427"/>
    <lineage>
        <taxon>Bacteria</taxon>
        <taxon>Bacillati</taxon>
        <taxon>Actinomycetota</taxon>
        <taxon>Actinomycetes</taxon>
        <taxon>Streptosporangiales</taxon>
        <taxon>Thermomonosporaceae</taxon>
        <taxon>Actinomadura</taxon>
    </lineage>
</organism>
<comment type="caution">
    <text evidence="3">The sequence shown here is derived from an EMBL/GenBank/DDBJ whole genome shotgun (WGS) entry which is preliminary data.</text>
</comment>
<keyword evidence="3" id="KW-0547">Nucleotide-binding</keyword>
<dbReference type="EMBL" id="JAKRKC020000002">
    <property type="protein sequence ID" value="MCK2220659.1"/>
    <property type="molecule type" value="Genomic_DNA"/>
</dbReference>
<dbReference type="Proteomes" id="UP001317259">
    <property type="component" value="Unassembled WGS sequence"/>
</dbReference>
<dbReference type="GO" id="GO:0005524">
    <property type="term" value="F:ATP binding"/>
    <property type="evidence" value="ECO:0007669"/>
    <property type="project" value="UniProtKB-KW"/>
</dbReference>
<evidence type="ECO:0000313" key="4">
    <source>
        <dbReference type="Proteomes" id="UP001317259"/>
    </source>
</evidence>
<dbReference type="CDD" id="cd16936">
    <property type="entry name" value="HATPase_RsbW-like"/>
    <property type="match status" value="1"/>
</dbReference>
<keyword evidence="4" id="KW-1185">Reference proteome</keyword>
<evidence type="ECO:0000313" key="3">
    <source>
        <dbReference type="EMBL" id="MCK2220659.1"/>
    </source>
</evidence>
<dbReference type="InterPro" id="IPR036890">
    <property type="entry name" value="HATPase_C_sf"/>
</dbReference>
<dbReference type="SUPFAM" id="SSF55874">
    <property type="entry name" value="ATPase domain of HSP90 chaperone/DNA topoisomerase II/histidine kinase"/>
    <property type="match status" value="1"/>
</dbReference>
<keyword evidence="1" id="KW-0723">Serine/threonine-protein kinase</keyword>